<dbReference type="Gene3D" id="3.40.50.720">
    <property type="entry name" value="NAD(P)-binding Rossmann-like Domain"/>
    <property type="match status" value="1"/>
</dbReference>
<dbReference type="PANTHER" id="PTHR44375:SF13">
    <property type="entry name" value="DEHYDROGENASE_REDUCTASE SDR FAMILY MEMBER 7-LIKE"/>
    <property type="match status" value="1"/>
</dbReference>
<dbReference type="Pfam" id="PF00106">
    <property type="entry name" value="adh_short"/>
    <property type="match status" value="1"/>
</dbReference>
<evidence type="ECO:0000256" key="1">
    <source>
        <dbReference type="RuleBase" id="RU000363"/>
    </source>
</evidence>
<comment type="similarity">
    <text evidence="1">Belongs to the short-chain dehydrogenases/reductases (SDR) family.</text>
</comment>
<dbReference type="FunFam" id="3.40.50.720:FF:000084">
    <property type="entry name" value="Short-chain dehydrogenase reductase"/>
    <property type="match status" value="1"/>
</dbReference>
<evidence type="ECO:0008006" key="4">
    <source>
        <dbReference type="Google" id="ProtNLM"/>
    </source>
</evidence>
<name>A0A9J5WAC4_SOLCO</name>
<dbReference type="PROSITE" id="PS00061">
    <property type="entry name" value="ADH_SHORT"/>
    <property type="match status" value="1"/>
</dbReference>
<evidence type="ECO:0000313" key="3">
    <source>
        <dbReference type="Proteomes" id="UP000824120"/>
    </source>
</evidence>
<dbReference type="InterPro" id="IPR036291">
    <property type="entry name" value="NAD(P)-bd_dom_sf"/>
</dbReference>
<dbReference type="InterPro" id="IPR002347">
    <property type="entry name" value="SDR_fam"/>
</dbReference>
<evidence type="ECO:0000313" key="2">
    <source>
        <dbReference type="EMBL" id="KAG5572553.1"/>
    </source>
</evidence>
<reference evidence="2 3" key="1">
    <citation type="submission" date="2020-09" db="EMBL/GenBank/DDBJ databases">
        <title>De no assembly of potato wild relative species, Solanum commersonii.</title>
        <authorList>
            <person name="Cho K."/>
        </authorList>
    </citation>
    <scope>NUCLEOTIDE SEQUENCE [LARGE SCALE GENOMIC DNA]</scope>
    <source>
        <strain evidence="2">LZ3.2</strain>
        <tissue evidence="2">Leaf</tissue>
    </source>
</reference>
<dbReference type="EMBL" id="JACXVP010000012">
    <property type="protein sequence ID" value="KAG5572553.1"/>
    <property type="molecule type" value="Genomic_DNA"/>
</dbReference>
<sequence length="269" mass="28928">MEPWKDLNGKVVMVTGASSGIGREFCLNLANAGCSIIAAARHVDRLKSLCDEINSKVAGRAIVVQLDVTADGAAIETAVHLAWDAFGRIDALVNNAGLTGNVHSSLELPEEEWDHTFNTNLKGAWLVSKYVCRRMRAAKQGGGSVFNISSIAGLNRVIIAGTLAYASSKMALDMLTKMMALELGIDNIRVNPIAPGVFKSEITESLMQKKWLPNVTRRTVPLRTFGTTDPALISVVRYLIHDSSQYVSGNVFIVDAGTTLPGVPIFSSL</sequence>
<dbReference type="PANTHER" id="PTHR44375">
    <property type="entry name" value="BETA-KETOACYL-ACP REDUCTASE-LIKE PROTEIN-RELATED"/>
    <property type="match status" value="1"/>
</dbReference>
<dbReference type="PRINTS" id="PR00080">
    <property type="entry name" value="SDRFAMILY"/>
</dbReference>
<protein>
    <recommendedName>
        <fullName evidence="4">2,4-dienoyl-CoA reductase</fullName>
    </recommendedName>
</protein>
<dbReference type="CDD" id="cd05233">
    <property type="entry name" value="SDR_c"/>
    <property type="match status" value="1"/>
</dbReference>
<dbReference type="AlphaFoldDB" id="A0A9J5WAC4"/>
<accession>A0A9J5WAC4</accession>
<dbReference type="Proteomes" id="UP000824120">
    <property type="component" value="Chromosome 12"/>
</dbReference>
<comment type="caution">
    <text evidence="2">The sequence shown here is derived from an EMBL/GenBank/DDBJ whole genome shotgun (WGS) entry which is preliminary data.</text>
</comment>
<dbReference type="OrthoDB" id="47007at2759"/>
<dbReference type="GO" id="GO:0016616">
    <property type="term" value="F:oxidoreductase activity, acting on the CH-OH group of donors, NAD or NADP as acceptor"/>
    <property type="evidence" value="ECO:0007669"/>
    <property type="project" value="UniProtKB-ARBA"/>
</dbReference>
<dbReference type="PRINTS" id="PR00081">
    <property type="entry name" value="GDHRDH"/>
</dbReference>
<dbReference type="InterPro" id="IPR020904">
    <property type="entry name" value="Sc_DH/Rdtase_CS"/>
</dbReference>
<proteinExistence type="inferred from homology"/>
<gene>
    <name evidence="2" type="ORF">H5410_062319</name>
</gene>
<dbReference type="SUPFAM" id="SSF51735">
    <property type="entry name" value="NAD(P)-binding Rossmann-fold domains"/>
    <property type="match status" value="1"/>
</dbReference>
<keyword evidence="3" id="KW-1185">Reference proteome</keyword>
<organism evidence="2 3">
    <name type="scientific">Solanum commersonii</name>
    <name type="common">Commerson's wild potato</name>
    <name type="synonym">Commerson's nightshade</name>
    <dbReference type="NCBI Taxonomy" id="4109"/>
    <lineage>
        <taxon>Eukaryota</taxon>
        <taxon>Viridiplantae</taxon>
        <taxon>Streptophyta</taxon>
        <taxon>Embryophyta</taxon>
        <taxon>Tracheophyta</taxon>
        <taxon>Spermatophyta</taxon>
        <taxon>Magnoliopsida</taxon>
        <taxon>eudicotyledons</taxon>
        <taxon>Gunneridae</taxon>
        <taxon>Pentapetalae</taxon>
        <taxon>asterids</taxon>
        <taxon>lamiids</taxon>
        <taxon>Solanales</taxon>
        <taxon>Solanaceae</taxon>
        <taxon>Solanoideae</taxon>
        <taxon>Solaneae</taxon>
        <taxon>Solanum</taxon>
    </lineage>
</organism>